<dbReference type="PANTHER" id="PTHR34216">
    <property type="match status" value="1"/>
</dbReference>
<dbReference type="GO" id="GO:0005975">
    <property type="term" value="P:carbohydrate metabolic process"/>
    <property type="evidence" value="ECO:0007669"/>
    <property type="project" value="InterPro"/>
</dbReference>
<accession>A0AAP2CGK9</accession>
<dbReference type="GO" id="GO:0016810">
    <property type="term" value="F:hydrolase activity, acting on carbon-nitrogen (but not peptide) bonds"/>
    <property type="evidence" value="ECO:0007669"/>
    <property type="project" value="InterPro"/>
</dbReference>
<dbReference type="EMBL" id="JAHCMY010000004">
    <property type="protein sequence ID" value="MBS9524253.1"/>
    <property type="molecule type" value="Genomic_DNA"/>
</dbReference>
<comment type="subcellular location">
    <subcellularLocation>
        <location evidence="1">Secreted</location>
    </subcellularLocation>
</comment>
<dbReference type="GO" id="GO:0005576">
    <property type="term" value="C:extracellular region"/>
    <property type="evidence" value="ECO:0007669"/>
    <property type="project" value="UniProtKB-SubCell"/>
</dbReference>
<protein>
    <submittedName>
        <fullName evidence="4">Polysaccharide deacetylase family protein</fullName>
    </submittedName>
</protein>
<organism evidence="4 5">
    <name type="scientific">Litoribacter ruber</name>
    <dbReference type="NCBI Taxonomy" id="702568"/>
    <lineage>
        <taxon>Bacteria</taxon>
        <taxon>Pseudomonadati</taxon>
        <taxon>Bacteroidota</taxon>
        <taxon>Cytophagia</taxon>
        <taxon>Cytophagales</taxon>
        <taxon>Cyclobacteriaceae</taxon>
        <taxon>Litoribacter</taxon>
    </lineage>
</organism>
<dbReference type="PANTHER" id="PTHR34216:SF3">
    <property type="entry name" value="POLY-BETA-1,6-N-ACETYL-D-GLUCOSAMINE N-DEACETYLASE"/>
    <property type="match status" value="1"/>
</dbReference>
<evidence type="ECO:0000313" key="5">
    <source>
        <dbReference type="Proteomes" id="UP001319104"/>
    </source>
</evidence>
<dbReference type="PROSITE" id="PS51677">
    <property type="entry name" value="NODB"/>
    <property type="match status" value="1"/>
</dbReference>
<dbReference type="Proteomes" id="UP001319104">
    <property type="component" value="Unassembled WGS sequence"/>
</dbReference>
<feature type="domain" description="NodB homology" evidence="3">
    <location>
        <begin position="82"/>
        <end position="301"/>
    </location>
</feature>
<evidence type="ECO:0000313" key="4">
    <source>
        <dbReference type="EMBL" id="MBS9524253.1"/>
    </source>
</evidence>
<keyword evidence="5" id="KW-1185">Reference proteome</keyword>
<keyword evidence="2" id="KW-0732">Signal</keyword>
<evidence type="ECO:0000256" key="2">
    <source>
        <dbReference type="ARBA" id="ARBA00022729"/>
    </source>
</evidence>
<gene>
    <name evidence="4" type="ORF">KI659_09525</name>
</gene>
<sequence>MKKNLRNVVAFPLAKLLIKLGFVKRALKKAKEGNFILSVYFHNPSKVEFEKTIVWLKSEGMTFISPEQLEEIIDNNLELPKGAVLLTVDDGWQSNEENIVEIANRYQVPVTIFFSTEAIEEGTYWWSYFLKADRKGYPSVQQLKKVSNNERMATLEKIKGSVTLEREAMTLDQLRNTSLSKFVTIGAHTHTHPILTNCDDEKAFEELRLSKEKLENWIGREVKYFAYPNGNYGVREVYMLETLGFKMAFANNPAYLNKQNMYKKMEIPRFGFLEGATFEENMCRIAGIWHSTTNKMKKRSK</sequence>
<dbReference type="Gene3D" id="3.20.20.370">
    <property type="entry name" value="Glycoside hydrolase/deacetylase"/>
    <property type="match status" value="1"/>
</dbReference>
<proteinExistence type="predicted"/>
<dbReference type="SUPFAM" id="SSF88713">
    <property type="entry name" value="Glycoside hydrolase/deacetylase"/>
    <property type="match status" value="1"/>
</dbReference>
<name>A0AAP2CGK9_9BACT</name>
<dbReference type="RefSeq" id="WP_213945113.1">
    <property type="nucleotide sequence ID" value="NZ_JAHCMY010000004.1"/>
</dbReference>
<evidence type="ECO:0000256" key="1">
    <source>
        <dbReference type="ARBA" id="ARBA00004613"/>
    </source>
</evidence>
<evidence type="ECO:0000259" key="3">
    <source>
        <dbReference type="PROSITE" id="PS51677"/>
    </source>
</evidence>
<dbReference type="InterPro" id="IPR051398">
    <property type="entry name" value="Polysacch_Deacetylase"/>
</dbReference>
<dbReference type="InterPro" id="IPR002509">
    <property type="entry name" value="NODB_dom"/>
</dbReference>
<dbReference type="AlphaFoldDB" id="A0AAP2CGK9"/>
<dbReference type="InterPro" id="IPR011330">
    <property type="entry name" value="Glyco_hydro/deAcase_b/a-brl"/>
</dbReference>
<reference evidence="4 5" key="1">
    <citation type="submission" date="2021-05" db="EMBL/GenBank/DDBJ databases">
        <authorList>
            <person name="Zhang Z.D."/>
            <person name="Osman G."/>
        </authorList>
    </citation>
    <scope>NUCLEOTIDE SEQUENCE [LARGE SCALE GENOMIC DNA]</scope>
    <source>
        <strain evidence="4 5">KCTC 32217</strain>
    </source>
</reference>
<comment type="caution">
    <text evidence="4">The sequence shown here is derived from an EMBL/GenBank/DDBJ whole genome shotgun (WGS) entry which is preliminary data.</text>
</comment>
<dbReference type="Pfam" id="PF01522">
    <property type="entry name" value="Polysacc_deac_1"/>
    <property type="match status" value="1"/>
</dbReference>
<dbReference type="CDD" id="cd10918">
    <property type="entry name" value="CE4_NodB_like_5s_6s"/>
    <property type="match status" value="1"/>
</dbReference>